<dbReference type="InterPro" id="IPR003115">
    <property type="entry name" value="ParB_N"/>
</dbReference>
<dbReference type="SUPFAM" id="SSF109709">
    <property type="entry name" value="KorB DNA-binding domain-like"/>
    <property type="match status" value="1"/>
</dbReference>
<feature type="region of interest" description="Disordered" evidence="3">
    <location>
        <begin position="216"/>
        <end position="272"/>
    </location>
</feature>
<evidence type="ECO:0000256" key="1">
    <source>
        <dbReference type="ARBA" id="ARBA00006295"/>
    </source>
</evidence>
<dbReference type="EMBL" id="FMAE01000029">
    <property type="protein sequence ID" value="SCB52184.1"/>
    <property type="molecule type" value="Genomic_DNA"/>
</dbReference>
<dbReference type="InterPro" id="IPR036086">
    <property type="entry name" value="ParB/Sulfiredoxin_sf"/>
</dbReference>
<dbReference type="GO" id="GO:0003677">
    <property type="term" value="F:DNA binding"/>
    <property type="evidence" value="ECO:0007669"/>
    <property type="project" value="UniProtKB-KW"/>
</dbReference>
<accession>A0A1C3XJM9</accession>
<dbReference type="InterPro" id="IPR013741">
    <property type="entry name" value="KorB_domain"/>
</dbReference>
<dbReference type="Pfam" id="PF08535">
    <property type="entry name" value="KorB"/>
    <property type="match status" value="1"/>
</dbReference>
<evidence type="ECO:0000313" key="5">
    <source>
        <dbReference type="EMBL" id="SCB52184.1"/>
    </source>
</evidence>
<dbReference type="GO" id="GO:0005694">
    <property type="term" value="C:chromosome"/>
    <property type="evidence" value="ECO:0007669"/>
    <property type="project" value="TreeGrafter"/>
</dbReference>
<reference evidence="5 6" key="1">
    <citation type="submission" date="2016-08" db="EMBL/GenBank/DDBJ databases">
        <authorList>
            <person name="Seilhamer J.J."/>
        </authorList>
    </citation>
    <scope>NUCLEOTIDE SEQUENCE [LARGE SCALE GENOMIC DNA]</scope>
    <source>
        <strain evidence="5 6">CCBAU 10071</strain>
    </source>
</reference>
<proteinExistence type="inferred from homology"/>
<dbReference type="InterPro" id="IPR042075">
    <property type="entry name" value="KorB_DNA-db"/>
</dbReference>
<dbReference type="Proteomes" id="UP000183174">
    <property type="component" value="Unassembled WGS sequence"/>
</dbReference>
<sequence>MALDLSFKQLIAAAEDDAATIGQPTCISIDRIDEDPDQPRRSFDEQKLEELAESVLQHGVLQPIVLRQATEEGRYVIVMGARRYRAAKRAGLRDLPAFIHAAGSADRYVQMIENIQRDDLNAPEIAAFIADRLEQGDNQADISRKLGKPRDWVSRYASVQNMPEFLRSKLAGSSIRAVYELYQAWREQPTAVETLCAAQESFTDAYARQLAREVRAKVRGSPADDEGTSGAEPPRGQVAPQVASQPIERGRKADAAGKRPNSSVNRRERMGPSLTIRVRHQDRTGCLLIDRLASRGPRHAVLLIDGAEVAEEVPASTITIEEIVSA</sequence>
<evidence type="ECO:0000256" key="2">
    <source>
        <dbReference type="ARBA" id="ARBA00023125"/>
    </source>
</evidence>
<keyword evidence="2" id="KW-0238">DNA-binding</keyword>
<dbReference type="PANTHER" id="PTHR33375">
    <property type="entry name" value="CHROMOSOME-PARTITIONING PROTEIN PARB-RELATED"/>
    <property type="match status" value="1"/>
</dbReference>
<evidence type="ECO:0000256" key="3">
    <source>
        <dbReference type="SAM" id="MobiDB-lite"/>
    </source>
</evidence>
<dbReference type="InterPro" id="IPR004437">
    <property type="entry name" value="ParB/RepB/Spo0J"/>
</dbReference>
<dbReference type="SUPFAM" id="SSF110849">
    <property type="entry name" value="ParB/Sulfiredoxin"/>
    <property type="match status" value="1"/>
</dbReference>
<dbReference type="InterPro" id="IPR050336">
    <property type="entry name" value="Chromosome_partition/occlusion"/>
</dbReference>
<dbReference type="Pfam" id="PF02195">
    <property type="entry name" value="ParB_N"/>
    <property type="match status" value="1"/>
</dbReference>
<dbReference type="Gene3D" id="1.10.10.730">
    <property type="entry name" value="KorB DNA-binding domain"/>
    <property type="match status" value="1"/>
</dbReference>
<name>A0A1C3XJM9_9BRAD</name>
<dbReference type="NCBIfam" id="TIGR00180">
    <property type="entry name" value="parB_part"/>
    <property type="match status" value="1"/>
</dbReference>
<evidence type="ECO:0000259" key="4">
    <source>
        <dbReference type="SMART" id="SM00470"/>
    </source>
</evidence>
<protein>
    <submittedName>
        <fullName evidence="5">Chromosome partitioning protein, ParB family</fullName>
    </submittedName>
</protein>
<dbReference type="SMART" id="SM00470">
    <property type="entry name" value="ParB"/>
    <property type="match status" value="1"/>
</dbReference>
<dbReference type="RefSeq" id="WP_036029620.1">
    <property type="nucleotide sequence ID" value="NZ_FMAE01000029.1"/>
</dbReference>
<organism evidence="5 6">
    <name type="scientific">Bradyrhizobium yuanmingense</name>
    <dbReference type="NCBI Taxonomy" id="108015"/>
    <lineage>
        <taxon>Bacteria</taxon>
        <taxon>Pseudomonadati</taxon>
        <taxon>Pseudomonadota</taxon>
        <taxon>Alphaproteobacteria</taxon>
        <taxon>Hyphomicrobiales</taxon>
        <taxon>Nitrobacteraceae</taxon>
        <taxon>Bradyrhizobium</taxon>
    </lineage>
</organism>
<feature type="domain" description="ParB-like N-terminal" evidence="4">
    <location>
        <begin position="25"/>
        <end position="115"/>
    </location>
</feature>
<dbReference type="FunFam" id="3.90.1530.30:FF:000001">
    <property type="entry name" value="Chromosome partitioning protein ParB"/>
    <property type="match status" value="1"/>
</dbReference>
<gene>
    <name evidence="5" type="ORF">GA0061099_10294</name>
</gene>
<dbReference type="AlphaFoldDB" id="A0A1C3XJM9"/>
<dbReference type="Gene3D" id="3.90.1530.30">
    <property type="match status" value="1"/>
</dbReference>
<dbReference type="PANTHER" id="PTHR33375:SF1">
    <property type="entry name" value="CHROMOSOME-PARTITIONING PROTEIN PARB-RELATED"/>
    <property type="match status" value="1"/>
</dbReference>
<comment type="similarity">
    <text evidence="1">Belongs to the ParB family.</text>
</comment>
<feature type="compositionally biased region" description="Basic and acidic residues" evidence="3">
    <location>
        <begin position="248"/>
        <end position="257"/>
    </location>
</feature>
<dbReference type="GO" id="GO:0007059">
    <property type="term" value="P:chromosome segregation"/>
    <property type="evidence" value="ECO:0007669"/>
    <property type="project" value="TreeGrafter"/>
</dbReference>
<evidence type="ECO:0000313" key="6">
    <source>
        <dbReference type="Proteomes" id="UP000183174"/>
    </source>
</evidence>